<dbReference type="OrthoDB" id="7055795at2"/>
<protein>
    <recommendedName>
        <fullName evidence="1">RNA-directed DNA polymerase</fullName>
        <ecNumber evidence="1">2.7.7.49</ecNumber>
    </recommendedName>
</protein>
<dbReference type="EC" id="2.7.7.49" evidence="1"/>
<dbReference type="PRINTS" id="PR00866">
    <property type="entry name" value="RNADNAPOLMS"/>
</dbReference>
<comment type="catalytic activity">
    <reaction evidence="9">
        <text>DNA(n) + a 2'-deoxyribonucleoside 5'-triphosphate = DNA(n+1) + diphosphate</text>
        <dbReference type="Rhea" id="RHEA:22508"/>
        <dbReference type="Rhea" id="RHEA-COMP:17339"/>
        <dbReference type="Rhea" id="RHEA-COMP:17340"/>
        <dbReference type="ChEBI" id="CHEBI:33019"/>
        <dbReference type="ChEBI" id="CHEBI:61560"/>
        <dbReference type="ChEBI" id="CHEBI:173112"/>
        <dbReference type="EC" id="2.7.7.49"/>
    </reaction>
</comment>
<dbReference type="InterPro" id="IPR000477">
    <property type="entry name" value="RT_dom"/>
</dbReference>
<dbReference type="Proteomes" id="UP000187012">
    <property type="component" value="Unassembled WGS sequence"/>
</dbReference>
<dbReference type="PANTHER" id="PTHR34047">
    <property type="entry name" value="NUCLEAR INTRON MATURASE 1, MITOCHONDRIAL-RELATED"/>
    <property type="match status" value="1"/>
</dbReference>
<dbReference type="STRING" id="1247936.BN2475_170067"/>
<feature type="domain" description="Reverse transcriptase" evidence="10">
    <location>
        <begin position="1"/>
        <end position="240"/>
    </location>
</feature>
<evidence type="ECO:0000256" key="2">
    <source>
        <dbReference type="ARBA" id="ARBA00022679"/>
    </source>
</evidence>
<dbReference type="RefSeq" id="WP_094779188.1">
    <property type="nucleotide sequence ID" value="NZ_CYGX02000017.1"/>
</dbReference>
<comment type="similarity">
    <text evidence="8">Belongs to the bacterial reverse transcriptase family.</text>
</comment>
<accession>A0A1N7RVP4</accession>
<sequence length="328" mass="36893">MTKKPLQFLFDAMYHNKQSFADFATGDIGRHLSARQITDDAGKKRDVFVPDKVLRKYHSFLNLFVFNYLSVNTAVVFSYRKGTNAADAVRSHASSRHFYQADISSFFPSITADIVRRSILRDEAQTPVEDLGDYLDRIIDLVTIDGTLPIGFSTSPVISNTALLPFDDAFAAHCLRNGLIYTRYSDDITVSSQEKAPLLALDAVIQDLLCRCNLPEMRLNERKTKISSTGRKIKILGMVVLPNGVVTLDAKVKNRIETLLHLYVRNQLALQEVMKADLVESAETLSGLLNYANTVDQGYLDKLRRKYGVTVVDTLVHQPKRTDSKKDK</sequence>
<gene>
    <name evidence="11" type="ORF">BN2475_170067</name>
</gene>
<evidence type="ECO:0000256" key="4">
    <source>
        <dbReference type="ARBA" id="ARBA00022723"/>
    </source>
</evidence>
<evidence type="ECO:0000313" key="12">
    <source>
        <dbReference type="Proteomes" id="UP000187012"/>
    </source>
</evidence>
<dbReference type="CDD" id="cd03487">
    <property type="entry name" value="RT_Bac_retron_II"/>
    <property type="match status" value="1"/>
</dbReference>
<dbReference type="GO" id="GO:0003723">
    <property type="term" value="F:RNA binding"/>
    <property type="evidence" value="ECO:0007669"/>
    <property type="project" value="InterPro"/>
</dbReference>
<evidence type="ECO:0000256" key="3">
    <source>
        <dbReference type="ARBA" id="ARBA00022695"/>
    </source>
</evidence>
<evidence type="ECO:0000256" key="5">
    <source>
        <dbReference type="ARBA" id="ARBA00022842"/>
    </source>
</evidence>
<keyword evidence="5" id="KW-0460">Magnesium</keyword>
<organism evidence="11 12">
    <name type="scientific">Paraburkholderia ribeironis</name>
    <dbReference type="NCBI Taxonomy" id="1247936"/>
    <lineage>
        <taxon>Bacteria</taxon>
        <taxon>Pseudomonadati</taxon>
        <taxon>Pseudomonadota</taxon>
        <taxon>Betaproteobacteria</taxon>
        <taxon>Burkholderiales</taxon>
        <taxon>Burkholderiaceae</taxon>
        <taxon>Paraburkholderia</taxon>
    </lineage>
</organism>
<dbReference type="PROSITE" id="PS50878">
    <property type="entry name" value="RT_POL"/>
    <property type="match status" value="1"/>
</dbReference>
<evidence type="ECO:0000256" key="6">
    <source>
        <dbReference type="ARBA" id="ARBA00022918"/>
    </source>
</evidence>
<dbReference type="EMBL" id="CYGX02000017">
    <property type="protein sequence ID" value="SIT38803.1"/>
    <property type="molecule type" value="Genomic_DNA"/>
</dbReference>
<dbReference type="GO" id="GO:0003964">
    <property type="term" value="F:RNA-directed DNA polymerase activity"/>
    <property type="evidence" value="ECO:0007669"/>
    <property type="project" value="UniProtKB-KW"/>
</dbReference>
<evidence type="ECO:0000313" key="11">
    <source>
        <dbReference type="EMBL" id="SIT38803.1"/>
    </source>
</evidence>
<evidence type="ECO:0000259" key="10">
    <source>
        <dbReference type="PROSITE" id="PS50878"/>
    </source>
</evidence>
<dbReference type="SUPFAM" id="SSF56672">
    <property type="entry name" value="DNA/RNA polymerases"/>
    <property type="match status" value="1"/>
</dbReference>
<dbReference type="PANTHER" id="PTHR34047:SF7">
    <property type="entry name" value="RNA-DIRECTED DNA POLYMERASE"/>
    <property type="match status" value="1"/>
</dbReference>
<reference evidence="11 12" key="1">
    <citation type="submission" date="2016-12" db="EMBL/GenBank/DDBJ databases">
        <authorList>
            <person name="Song W.-J."/>
            <person name="Kurnit D.M."/>
        </authorList>
    </citation>
    <scope>NUCLEOTIDE SEQUENCE [LARGE SCALE GENOMIC DNA]</scope>
    <source>
        <strain evidence="11 12">STM7296</strain>
    </source>
</reference>
<keyword evidence="3 11" id="KW-0548">Nucleotidyltransferase</keyword>
<dbReference type="AlphaFoldDB" id="A0A1N7RVP4"/>
<evidence type="ECO:0000256" key="8">
    <source>
        <dbReference type="ARBA" id="ARBA00034120"/>
    </source>
</evidence>
<dbReference type="InterPro" id="IPR051083">
    <property type="entry name" value="GrpII_Intron_Splice-Mob/Def"/>
</dbReference>
<dbReference type="Pfam" id="PF00078">
    <property type="entry name" value="RVT_1"/>
    <property type="match status" value="1"/>
</dbReference>
<evidence type="ECO:0000256" key="7">
    <source>
        <dbReference type="ARBA" id="ARBA00023118"/>
    </source>
</evidence>
<keyword evidence="12" id="KW-1185">Reference proteome</keyword>
<dbReference type="InterPro" id="IPR000123">
    <property type="entry name" value="Reverse_transcriptase_msDNA"/>
</dbReference>
<keyword evidence="2 11" id="KW-0808">Transferase</keyword>
<keyword evidence="6 11" id="KW-0695">RNA-directed DNA polymerase</keyword>
<evidence type="ECO:0000256" key="1">
    <source>
        <dbReference type="ARBA" id="ARBA00012493"/>
    </source>
</evidence>
<dbReference type="GO" id="GO:0046872">
    <property type="term" value="F:metal ion binding"/>
    <property type="evidence" value="ECO:0007669"/>
    <property type="project" value="UniProtKB-KW"/>
</dbReference>
<keyword evidence="7" id="KW-0051">Antiviral defense</keyword>
<name>A0A1N7RVP4_9BURK</name>
<keyword evidence="4" id="KW-0479">Metal-binding</keyword>
<evidence type="ECO:0000256" key="9">
    <source>
        <dbReference type="ARBA" id="ARBA00048173"/>
    </source>
</evidence>
<dbReference type="GO" id="GO:0051607">
    <property type="term" value="P:defense response to virus"/>
    <property type="evidence" value="ECO:0007669"/>
    <property type="project" value="UniProtKB-KW"/>
</dbReference>
<dbReference type="InterPro" id="IPR043502">
    <property type="entry name" value="DNA/RNA_pol_sf"/>
</dbReference>
<proteinExistence type="inferred from homology"/>